<evidence type="ECO:0000313" key="6">
    <source>
        <dbReference type="EMBL" id="KXV16806.1"/>
    </source>
</evidence>
<dbReference type="Pfam" id="PF13007">
    <property type="entry name" value="LZ_Tnp_IS66"/>
    <property type="match status" value="1"/>
</dbReference>
<dbReference type="NCBIfam" id="NF033517">
    <property type="entry name" value="transpos_IS66"/>
    <property type="match status" value="1"/>
</dbReference>
<feature type="domain" description="Transposase IS66 central" evidence="2">
    <location>
        <begin position="183"/>
        <end position="471"/>
    </location>
</feature>
<dbReference type="PANTHER" id="PTHR33678">
    <property type="entry name" value="BLL1576 PROTEIN"/>
    <property type="match status" value="1"/>
</dbReference>
<accession>A0A149RR15</accession>
<dbReference type="InterPro" id="IPR024474">
    <property type="entry name" value="Znf_dom_IS66"/>
</dbReference>
<feature type="domain" description="Transposase IS66 C-terminal" evidence="5">
    <location>
        <begin position="478"/>
        <end position="515"/>
    </location>
</feature>
<dbReference type="Pfam" id="PF13005">
    <property type="entry name" value="zf-IS66"/>
    <property type="match status" value="1"/>
</dbReference>
<dbReference type="PATRIC" id="fig|178901.13.peg.3180"/>
<protein>
    <submittedName>
        <fullName evidence="6">Transposase</fullName>
    </submittedName>
</protein>
<feature type="coiled-coil region" evidence="1">
    <location>
        <begin position="8"/>
        <end position="89"/>
    </location>
</feature>
<evidence type="ECO:0000313" key="7">
    <source>
        <dbReference type="Proteomes" id="UP000075526"/>
    </source>
</evidence>
<dbReference type="Pfam" id="PF03050">
    <property type="entry name" value="DDE_Tnp_IS66"/>
    <property type="match status" value="1"/>
</dbReference>
<dbReference type="PANTHER" id="PTHR33678:SF1">
    <property type="entry name" value="BLL1576 PROTEIN"/>
    <property type="match status" value="1"/>
</dbReference>
<proteinExistence type="predicted"/>
<dbReference type="Pfam" id="PF13817">
    <property type="entry name" value="DDE_Tnp_IS66_C"/>
    <property type="match status" value="1"/>
</dbReference>
<sequence length="529" mass="58821">MTGSMDDITALRAALAAAETRARAAETRATDAEARAVSAEAQITHLKHLIARMRQDRFGASSERGRRLLDQLELELEELETTQAEDAFENVADLAVRATAPRNNRGRQPLPADLPRERVVLPAPTQCPCCGGMRLSKLGESITETLEVIPRQFKVIQTVREKFTCRDCESITQPPAPFYPISRGRAGPELLAGILCDKYLQHLPLNRQSDAFAREGIDLDTSTLADWVGACTATLAPLNALIRVHVLAAGRLHADDTTVPVLAKGRTRTGRLWNYVRDDHPFGGTAPPAVWFRYSRDRKGEHPVDHLSGWTGIVQSDAYAGYNALAKPGRQPAPVVSAGCWAHGRRGLFKIAEKDKAPLAIEAVRRIDAIFEVERVINGTPDQHRLAVRQESSAPMVEDLFMWMRDTCQRMSSKNPIAQAMSYFLRRPDMFTRFLHDGRICLTNNAAERALRGIALGRKAWLFAGSDRGGERAAAMYSLIVTARLNLVDPKAWLADVLARINDMPNPRLHELLPWHWKTLHHSNNTIKA</sequence>
<dbReference type="Proteomes" id="UP000075526">
    <property type="component" value="Unassembled WGS sequence"/>
</dbReference>
<dbReference type="InterPro" id="IPR039552">
    <property type="entry name" value="IS66_C"/>
</dbReference>
<evidence type="ECO:0000259" key="5">
    <source>
        <dbReference type="Pfam" id="PF13817"/>
    </source>
</evidence>
<dbReference type="EMBL" id="LHZF01000153">
    <property type="protein sequence ID" value="KXV16806.1"/>
    <property type="molecule type" value="Genomic_DNA"/>
</dbReference>
<keyword evidence="1" id="KW-0175">Coiled coil</keyword>
<dbReference type="InterPro" id="IPR004291">
    <property type="entry name" value="Transposase_IS66_central"/>
</dbReference>
<evidence type="ECO:0000259" key="2">
    <source>
        <dbReference type="Pfam" id="PF03050"/>
    </source>
</evidence>
<evidence type="ECO:0000256" key="1">
    <source>
        <dbReference type="SAM" id="Coils"/>
    </source>
</evidence>
<name>A0A149RR15_9PROT</name>
<gene>
    <name evidence="6" type="ORF">AD933_05375</name>
</gene>
<dbReference type="InterPro" id="IPR024463">
    <property type="entry name" value="Transposase_TnpC_homeodom"/>
</dbReference>
<reference evidence="6 7" key="1">
    <citation type="submission" date="2015-06" db="EMBL/GenBank/DDBJ databases">
        <title>Improved classification and identification of acetic acid bacteria using matrix-assisted laser desorption/ionization time-of-flight mass spectrometry; Gluconobacter nephelii and Gluconobacter uchimurae are later heterotypic synonyms of Gluconobacter japonicus and Gluconobacter oxydans, respectively.</title>
        <authorList>
            <person name="Li L."/>
            <person name="Cleenwerck I."/>
            <person name="De Vuyst L."/>
            <person name="Vandamme P."/>
        </authorList>
    </citation>
    <scope>NUCLEOTIDE SEQUENCE [LARGE SCALE GENOMIC DNA]</scope>
    <source>
        <strain evidence="6 7">LMG 1552</strain>
    </source>
</reference>
<evidence type="ECO:0000259" key="3">
    <source>
        <dbReference type="Pfam" id="PF13005"/>
    </source>
</evidence>
<feature type="domain" description="Transposase TnpC homeodomain" evidence="4">
    <location>
        <begin position="45"/>
        <end position="119"/>
    </location>
</feature>
<feature type="domain" description="Transposase IS66 zinc-finger binding" evidence="3">
    <location>
        <begin position="124"/>
        <end position="169"/>
    </location>
</feature>
<dbReference type="AlphaFoldDB" id="A0A149RR15"/>
<comment type="caution">
    <text evidence="6">The sequence shown here is derived from an EMBL/GenBank/DDBJ whole genome shotgun (WGS) entry which is preliminary data.</text>
</comment>
<dbReference type="RefSeq" id="WP_061507880.1">
    <property type="nucleotide sequence ID" value="NZ_LHZF01000153.1"/>
</dbReference>
<evidence type="ECO:0000259" key="4">
    <source>
        <dbReference type="Pfam" id="PF13007"/>
    </source>
</evidence>
<organism evidence="6 7">
    <name type="scientific">Acetobacter malorum</name>
    <dbReference type="NCBI Taxonomy" id="178901"/>
    <lineage>
        <taxon>Bacteria</taxon>
        <taxon>Pseudomonadati</taxon>
        <taxon>Pseudomonadota</taxon>
        <taxon>Alphaproteobacteria</taxon>
        <taxon>Acetobacterales</taxon>
        <taxon>Acetobacteraceae</taxon>
        <taxon>Acetobacter</taxon>
    </lineage>
</organism>
<dbReference type="InterPro" id="IPR052344">
    <property type="entry name" value="Transposase-related"/>
</dbReference>